<dbReference type="SUPFAM" id="SSF56091">
    <property type="entry name" value="DNA ligase/mRNA capping enzyme, catalytic domain"/>
    <property type="match status" value="1"/>
</dbReference>
<organism evidence="1">
    <name type="scientific">marine metagenome</name>
    <dbReference type="NCBI Taxonomy" id="408172"/>
    <lineage>
        <taxon>unclassified sequences</taxon>
        <taxon>metagenomes</taxon>
        <taxon>ecological metagenomes</taxon>
    </lineage>
</organism>
<accession>A0A382VNZ8</accession>
<sequence length="114" mass="13082">MNELIQQKIRQYLVHSFLYYQLDESIISDRHYDQICADVANLISDNSDKNSLPFHDLVKSSLTEDASGFSISKYPAEIISAALHLLYQNSYIDSMSFENFLARFGYSSSEIRNA</sequence>
<dbReference type="Pfam" id="PF22745">
    <property type="entry name" value="Nlig-Ia"/>
    <property type="match status" value="1"/>
</dbReference>
<dbReference type="Gene3D" id="1.10.287.610">
    <property type="entry name" value="Helix hairpin bin"/>
    <property type="match status" value="1"/>
</dbReference>
<evidence type="ECO:0000313" key="1">
    <source>
        <dbReference type="EMBL" id="SVD48296.1"/>
    </source>
</evidence>
<dbReference type="EMBL" id="UINC01153526">
    <property type="protein sequence ID" value="SVD48296.1"/>
    <property type="molecule type" value="Genomic_DNA"/>
</dbReference>
<reference evidence="1" key="1">
    <citation type="submission" date="2018-05" db="EMBL/GenBank/DDBJ databases">
        <authorList>
            <person name="Lanie J.A."/>
            <person name="Ng W.-L."/>
            <person name="Kazmierczak K.M."/>
            <person name="Andrzejewski T.M."/>
            <person name="Davidsen T.M."/>
            <person name="Wayne K.J."/>
            <person name="Tettelin H."/>
            <person name="Glass J.I."/>
            <person name="Rusch D."/>
            <person name="Podicherti R."/>
            <person name="Tsui H.-C.T."/>
            <person name="Winkler M.E."/>
        </authorList>
    </citation>
    <scope>NUCLEOTIDE SEQUENCE</scope>
</reference>
<name>A0A382VNZ8_9ZZZZ</name>
<gene>
    <name evidence="1" type="ORF">METZ01_LOCUS401150</name>
</gene>
<proteinExistence type="predicted"/>
<protein>
    <submittedName>
        <fullName evidence="1">Uncharacterized protein</fullName>
    </submittedName>
</protein>
<dbReference type="AlphaFoldDB" id="A0A382VNZ8"/>